<keyword evidence="3" id="KW-1185">Reference proteome</keyword>
<sequence>MKKLAIVIPYYKIDFFEESIQSVAAQTNKNFTLYIGNDASSTDPIKIIEKYFKEGDYRYFHYSDNMGGKNPAQQWERILENVEEEWFQILGDDDMISTNFVEEFHKHISTVESKKISTIKISHHLIDEENNILRSINIGQTIIPSTEVFKMKYKGIIASSLSENIFSLAAFKKYKFEKIPFAWGTDDLALLTFSGFKDIYYLSNAYVNVRISTSSISGNLSLQNKKDGAYNSMREIVLNRYSQYFDKSFLIRLLNDYLKFCDQNLISPRLNLFKILLLRGYPNRYITMSKYITKINKNIKK</sequence>
<feature type="domain" description="Glycosyltransferase 2-like" evidence="1">
    <location>
        <begin position="6"/>
        <end position="110"/>
    </location>
</feature>
<dbReference type="Pfam" id="PF00535">
    <property type="entry name" value="Glycos_transf_2"/>
    <property type="match status" value="1"/>
</dbReference>
<reference evidence="3" key="1">
    <citation type="submission" date="2017-01" db="EMBL/GenBank/DDBJ databases">
        <authorList>
            <person name="Varghese N."/>
            <person name="Submissions S."/>
        </authorList>
    </citation>
    <scope>NUCLEOTIDE SEQUENCE [LARGE SCALE GENOMIC DNA]</scope>
    <source>
        <strain evidence="3">DSM 18017</strain>
    </source>
</reference>
<dbReference type="STRING" id="373668.SAMN05421786_103465"/>
<dbReference type="InterPro" id="IPR029044">
    <property type="entry name" value="Nucleotide-diphossugar_trans"/>
</dbReference>
<dbReference type="InterPro" id="IPR001173">
    <property type="entry name" value="Glyco_trans_2-like"/>
</dbReference>
<protein>
    <submittedName>
        <fullName evidence="2">Glycosyltransferase involved in cell wall bisynthesis</fullName>
    </submittedName>
</protein>
<evidence type="ECO:0000313" key="3">
    <source>
        <dbReference type="Proteomes" id="UP000186744"/>
    </source>
</evidence>
<dbReference type="Proteomes" id="UP000186744">
    <property type="component" value="Unassembled WGS sequence"/>
</dbReference>
<evidence type="ECO:0000313" key="2">
    <source>
        <dbReference type="EMBL" id="SIS96751.1"/>
    </source>
</evidence>
<dbReference type="GO" id="GO:0016740">
    <property type="term" value="F:transferase activity"/>
    <property type="evidence" value="ECO:0007669"/>
    <property type="project" value="UniProtKB-KW"/>
</dbReference>
<accession>A0A1N7NEU0</accession>
<keyword evidence="2" id="KW-0808">Transferase</keyword>
<dbReference type="SUPFAM" id="SSF53448">
    <property type="entry name" value="Nucleotide-diphospho-sugar transferases"/>
    <property type="match status" value="1"/>
</dbReference>
<dbReference type="OrthoDB" id="1374586at2"/>
<dbReference type="RefSeq" id="WP_076552164.1">
    <property type="nucleotide sequence ID" value="NZ_FTOL01000003.1"/>
</dbReference>
<name>A0A1N7NEU0_9FLAO</name>
<dbReference type="Gene3D" id="3.90.550.10">
    <property type="entry name" value="Spore Coat Polysaccharide Biosynthesis Protein SpsA, Chain A"/>
    <property type="match status" value="1"/>
</dbReference>
<dbReference type="AlphaFoldDB" id="A0A1N7NEU0"/>
<organism evidence="2 3">
    <name type="scientific">Chryseobacterium ureilyticum</name>
    <dbReference type="NCBI Taxonomy" id="373668"/>
    <lineage>
        <taxon>Bacteria</taxon>
        <taxon>Pseudomonadati</taxon>
        <taxon>Bacteroidota</taxon>
        <taxon>Flavobacteriia</taxon>
        <taxon>Flavobacteriales</taxon>
        <taxon>Weeksellaceae</taxon>
        <taxon>Chryseobacterium group</taxon>
        <taxon>Chryseobacterium</taxon>
    </lineage>
</organism>
<gene>
    <name evidence="2" type="ORF">SAMN05421786_103465</name>
</gene>
<dbReference type="EMBL" id="FTOL01000003">
    <property type="protein sequence ID" value="SIS96751.1"/>
    <property type="molecule type" value="Genomic_DNA"/>
</dbReference>
<dbReference type="CDD" id="cd00761">
    <property type="entry name" value="Glyco_tranf_GTA_type"/>
    <property type="match status" value="1"/>
</dbReference>
<evidence type="ECO:0000259" key="1">
    <source>
        <dbReference type="Pfam" id="PF00535"/>
    </source>
</evidence>
<proteinExistence type="predicted"/>